<evidence type="ECO:0000313" key="3">
    <source>
        <dbReference type="Proteomes" id="UP001627154"/>
    </source>
</evidence>
<dbReference type="EMBL" id="JBJJXI010000175">
    <property type="protein sequence ID" value="KAL3384291.1"/>
    <property type="molecule type" value="Genomic_DNA"/>
</dbReference>
<organism evidence="2 3">
    <name type="scientific">Trichogramma kaykai</name>
    <dbReference type="NCBI Taxonomy" id="54128"/>
    <lineage>
        <taxon>Eukaryota</taxon>
        <taxon>Metazoa</taxon>
        <taxon>Ecdysozoa</taxon>
        <taxon>Arthropoda</taxon>
        <taxon>Hexapoda</taxon>
        <taxon>Insecta</taxon>
        <taxon>Pterygota</taxon>
        <taxon>Neoptera</taxon>
        <taxon>Endopterygota</taxon>
        <taxon>Hymenoptera</taxon>
        <taxon>Apocrita</taxon>
        <taxon>Proctotrupomorpha</taxon>
        <taxon>Chalcidoidea</taxon>
        <taxon>Trichogrammatidae</taxon>
        <taxon>Trichogramma</taxon>
    </lineage>
</organism>
<gene>
    <name evidence="2" type="ORF">TKK_019890</name>
</gene>
<keyword evidence="1" id="KW-0732">Signal</keyword>
<evidence type="ECO:0000313" key="2">
    <source>
        <dbReference type="EMBL" id="KAL3384291.1"/>
    </source>
</evidence>
<dbReference type="Proteomes" id="UP001627154">
    <property type="component" value="Unassembled WGS sequence"/>
</dbReference>
<proteinExistence type="predicted"/>
<evidence type="ECO:0000256" key="1">
    <source>
        <dbReference type="SAM" id="SignalP"/>
    </source>
</evidence>
<evidence type="ECO:0008006" key="4">
    <source>
        <dbReference type="Google" id="ProtNLM"/>
    </source>
</evidence>
<protein>
    <recommendedName>
        <fullName evidence="4">Ig-like domain-containing protein</fullName>
    </recommendedName>
</protein>
<reference evidence="2 3" key="1">
    <citation type="journal article" date="2024" name="bioRxiv">
        <title>A reference genome for Trichogramma kaykai: A tiny desert-dwelling parasitoid wasp with competing sex-ratio distorters.</title>
        <authorList>
            <person name="Culotta J."/>
            <person name="Lindsey A.R."/>
        </authorList>
    </citation>
    <scope>NUCLEOTIDE SEQUENCE [LARGE SCALE GENOMIC DNA]</scope>
    <source>
        <strain evidence="2 3">KSX58</strain>
    </source>
</reference>
<dbReference type="InterPro" id="IPR013783">
    <property type="entry name" value="Ig-like_fold"/>
</dbReference>
<name>A0ABD2VU95_9HYME</name>
<keyword evidence="3" id="KW-1185">Reference proteome</keyword>
<comment type="caution">
    <text evidence="2">The sequence shown here is derived from an EMBL/GenBank/DDBJ whole genome shotgun (WGS) entry which is preliminary data.</text>
</comment>
<accession>A0ABD2VU95</accession>
<feature type="chain" id="PRO_5044835479" description="Ig-like domain-containing protein" evidence="1">
    <location>
        <begin position="17"/>
        <end position="160"/>
    </location>
</feature>
<feature type="signal peptide" evidence="1">
    <location>
        <begin position="1"/>
        <end position="16"/>
    </location>
</feature>
<sequence length="160" mass="17844">MLIVTLIFVSLTYCNSLLSTDLDSSQLVSTELDSLQLVSTELDSLRLVSTERSANESFSPRCLEPDFLNPMENVTVTKGRDAAFTCVVNNLGGYRVSPSSASGDHSVANPRVTISTSVTRVTNQKQNQNCQMNFETRRLTRRYCMIYKYDINAQICIGLK</sequence>
<dbReference type="AlphaFoldDB" id="A0ABD2VU95"/>
<dbReference type="Gene3D" id="2.60.40.10">
    <property type="entry name" value="Immunoglobulins"/>
    <property type="match status" value="1"/>
</dbReference>